<keyword evidence="7" id="KW-1185">Reference proteome</keyword>
<dbReference type="InterPro" id="IPR013320">
    <property type="entry name" value="ConA-like_dom_sf"/>
</dbReference>
<reference evidence="6 7" key="1">
    <citation type="submission" date="2019-11" db="EMBL/GenBank/DDBJ databases">
        <authorList>
            <person name="Cao P."/>
        </authorList>
    </citation>
    <scope>NUCLEOTIDE SEQUENCE [LARGE SCALE GENOMIC DNA]</scope>
    <source>
        <strain evidence="6 7">NEAU-AAG5</strain>
    </source>
</reference>
<organism evidence="6 7">
    <name type="scientific">Actinomadura litoris</name>
    <dbReference type="NCBI Taxonomy" id="2678616"/>
    <lineage>
        <taxon>Bacteria</taxon>
        <taxon>Bacillati</taxon>
        <taxon>Actinomycetota</taxon>
        <taxon>Actinomycetes</taxon>
        <taxon>Streptosporangiales</taxon>
        <taxon>Thermomonosporaceae</taxon>
        <taxon>Actinomadura</taxon>
    </lineage>
</organism>
<evidence type="ECO:0000256" key="3">
    <source>
        <dbReference type="SAM" id="MobiDB-lite"/>
    </source>
</evidence>
<dbReference type="Gene3D" id="2.60.120.200">
    <property type="match status" value="2"/>
</dbReference>
<evidence type="ECO:0000256" key="2">
    <source>
        <dbReference type="ARBA" id="ARBA00023157"/>
    </source>
</evidence>
<dbReference type="Proteomes" id="UP000432015">
    <property type="component" value="Unassembled WGS sequence"/>
</dbReference>
<dbReference type="PANTHER" id="PTHR46943:SF1">
    <property type="entry name" value="PENTRAXIN-RELATED PROTEIN PTX3"/>
    <property type="match status" value="1"/>
</dbReference>
<keyword evidence="1" id="KW-0732">Signal</keyword>
<dbReference type="PANTHER" id="PTHR46943">
    <property type="entry name" value="PENTRAXIN-RELATED PROTEIN PTX3"/>
    <property type="match status" value="1"/>
</dbReference>
<dbReference type="PROSITE" id="PS50231">
    <property type="entry name" value="RICIN_B_LECTIN"/>
    <property type="match status" value="3"/>
</dbReference>
<evidence type="ECO:0000313" key="6">
    <source>
        <dbReference type="EMBL" id="MUN39411.1"/>
    </source>
</evidence>
<feature type="region of interest" description="Disordered" evidence="3">
    <location>
        <begin position="260"/>
        <end position="309"/>
    </location>
</feature>
<dbReference type="SMART" id="SM00458">
    <property type="entry name" value="RICIN"/>
    <property type="match status" value="2"/>
</dbReference>
<feature type="domain" description="Ricin B lectin" evidence="4">
    <location>
        <begin position="961"/>
        <end position="1096"/>
    </location>
</feature>
<dbReference type="InterPro" id="IPR042837">
    <property type="entry name" value="PTX3"/>
</dbReference>
<dbReference type="Pfam" id="PF13385">
    <property type="entry name" value="Laminin_G_3"/>
    <property type="match status" value="2"/>
</dbReference>
<proteinExistence type="predicted"/>
<dbReference type="Gene3D" id="2.80.10.50">
    <property type="match status" value="3"/>
</dbReference>
<dbReference type="SUPFAM" id="SSF50370">
    <property type="entry name" value="Ricin B-like lectins"/>
    <property type="match status" value="2"/>
</dbReference>
<evidence type="ECO:0000259" key="4">
    <source>
        <dbReference type="SMART" id="SM00458"/>
    </source>
</evidence>
<dbReference type="InterPro" id="IPR035992">
    <property type="entry name" value="Ricin_B-like_lectins"/>
</dbReference>
<sequence length="1583" mass="169174">MSLGARVGLSSHLGLDSARKGRYMFSARFRLCASALAVLLALALLQVRAFGSVPMARAGEAPESMVSQDEAVAAAKKWDKPVVVSSLTGAQREVRALPDGELEATMSSRPVRTRRGGKWVPVDTKLTRRSNGELVPGATTVGLAFSGGGDGPFARMTRAGRELALTWPYGRLPIPVVDGDTATYQNVLPDVDLVLRAVGDGFRHVLVVKTAAAAQRPELKELQLKLTADRLKVQGDGAGGLTAIDEAAGGTVFRAAEPYMWDSSGQPAGDGAAPSTPTQSSSRATPSPSPSSASKRSLAGPSEDPADGVQRAAVKTAVSGGMLKLTPDQALLTGTTTKFPVYIDPDWQGPGESAAVMVSTKYSDSSWEDEGMGYCSDSDPYMGGQCGGTITKRLFYKFTLPSAVMKTNVLAVEFKPYQTGAYNCTPAEAELWRTKGVSGSTSWNTQNASGFWQRKVAEKSFNYGNEGVGCANNTVVFQDARLKDEVQKTADGGGTLWLGLKAGSESSTKYWKRFNNDAVLRVLYNLPPKAPTNVQLQAEGGYYPCGANDASKPYVRVWPTMSAKITDPQSSDRVQAEFLVGWGDANGANFQWRIGAGGLGPDSAPLTSGGGNSGTTFTKSLSSLATSRGIPKNVPIAWMVRGHDFKDNQEDDNWQHWQGVGVWTDVATTAGGQGHKCWFVYDDANPKPPTITSTKYPNDGAEHDGVGQPGDFTVTAAADSEPLSKFGVQFTPPGRAAEPIQWKNLGASPSPGCTATQCTFSKTPDVKGDWKMDVWAVDRAGRPGSAPTYQFRIRNMAAEEAHWKLDDPAGSHVLLNEITGSDTFQIVSALSGKCFDVNGRSLENGPTGKTVQYDCDDGLSQRWRLDPVGGDDYKIVNMNSNKCADVGADGDGAQVWQWGCYDTTNQIWTKKKRDDGFELLSKRSGRCVDVLGASTENNATIVQWTCDGSDRQLWKITSINNTYSLVAAHSDKCFDVNGKSTENGPTGKTVQYECDGGLSQRWRLDPMGGDDYKLVNVNSNKCADVGADGDGAQVWQWGCYDTTNQVWTKKKRDDGFELVSKRSGRCIDVFGASTANNATIVQWGCDGSDRQLWKITSVNTAKLVGTDYTTGNPARIRSTSLVLNSDSDPGSFGYAEMGVPLINPAKSFSVSVWAKLTKDEGYQTVLSQDGLSGAAFQLKYVGGTRGQADWTNKWAAVVRTKDGADATVATALSDEQVRVGQWVHLVAVHDANAKNLTLYINGKSQSNPAVADMSTWTTSRGKFAMGRTLTAGSVGEYFSGEIDDVRVFDRAVTLSSVTGWYRPTVQARWRLNSPAGTDVTVPDDSGAGHALTLQGGAEIKTDDETCVQLTGRCLALDGARTGGGEWAQADPVVRTDGSFTIAGWVDAAKPTVPMTVFSAAGTEQSAFTVRFNPRATKNPGWDPDRDDPADEYLGKWEIEMPSADGDNPVRATAYHGQPCNVCTDSGPDHLALTYDAATGTMTLFVNGAVDASATNSSAKTGVIGFNATGPVQIGRRFADGQTADDHANREYLSGLVDDVWMFKGALDTDGVSQLVNLQEIATSSGNPSLPCTYDETTLQCPDD</sequence>
<accession>A0A7K1L4Q8</accession>
<feature type="compositionally biased region" description="Low complexity" evidence="3">
    <location>
        <begin position="272"/>
        <end position="294"/>
    </location>
</feature>
<keyword evidence="2" id="KW-1015">Disulfide bond</keyword>
<dbReference type="SUPFAM" id="SSF49899">
    <property type="entry name" value="Concanavalin A-like lectins/glucanases"/>
    <property type="match status" value="2"/>
</dbReference>
<gene>
    <name evidence="6" type="ORF">GNZ18_22810</name>
</gene>
<evidence type="ECO:0000259" key="5">
    <source>
        <dbReference type="SMART" id="SM00560"/>
    </source>
</evidence>
<evidence type="ECO:0000313" key="7">
    <source>
        <dbReference type="Proteomes" id="UP000432015"/>
    </source>
</evidence>
<evidence type="ECO:0000256" key="1">
    <source>
        <dbReference type="ARBA" id="ARBA00022729"/>
    </source>
</evidence>
<dbReference type="Pfam" id="PF00652">
    <property type="entry name" value="Ricin_B_lectin"/>
    <property type="match status" value="1"/>
</dbReference>
<feature type="domain" description="LamG-like jellyroll fold" evidence="5">
    <location>
        <begin position="1146"/>
        <end position="1295"/>
    </location>
</feature>
<dbReference type="Pfam" id="PF14200">
    <property type="entry name" value="RicinB_lectin_2"/>
    <property type="match status" value="1"/>
</dbReference>
<name>A0A7K1L4Q8_9ACTN</name>
<dbReference type="CDD" id="cd00161">
    <property type="entry name" value="beta-trefoil_Ricin-like"/>
    <property type="match status" value="2"/>
</dbReference>
<comment type="caution">
    <text evidence="6">The sequence shown here is derived from an EMBL/GenBank/DDBJ whole genome shotgun (WGS) entry which is preliminary data.</text>
</comment>
<protein>
    <submittedName>
        <fullName evidence="6">Uncharacterized protein</fullName>
    </submittedName>
</protein>
<feature type="domain" description="Ricin B lectin" evidence="4">
    <location>
        <begin position="821"/>
        <end position="957"/>
    </location>
</feature>
<dbReference type="InterPro" id="IPR006558">
    <property type="entry name" value="LamG-like"/>
</dbReference>
<dbReference type="GO" id="GO:0006955">
    <property type="term" value="P:immune response"/>
    <property type="evidence" value="ECO:0007669"/>
    <property type="project" value="InterPro"/>
</dbReference>
<dbReference type="SMART" id="SM00560">
    <property type="entry name" value="LamGL"/>
    <property type="match status" value="1"/>
</dbReference>
<dbReference type="EMBL" id="WOFH01000008">
    <property type="protein sequence ID" value="MUN39411.1"/>
    <property type="molecule type" value="Genomic_DNA"/>
</dbReference>
<dbReference type="InterPro" id="IPR000772">
    <property type="entry name" value="Ricin_B_lectin"/>
</dbReference>